<keyword evidence="3" id="KW-1185">Reference proteome</keyword>
<feature type="chain" id="PRO_5017248319" evidence="1">
    <location>
        <begin position="25"/>
        <end position="287"/>
    </location>
</feature>
<dbReference type="SUPFAM" id="SSF50969">
    <property type="entry name" value="YVTN repeat-like/Quinoprotein amine dehydrogenase"/>
    <property type="match status" value="1"/>
</dbReference>
<comment type="caution">
    <text evidence="2">The sequence shown here is derived from an EMBL/GenBank/DDBJ whole genome shotgun (WGS) entry which is preliminary data.</text>
</comment>
<evidence type="ECO:0000313" key="3">
    <source>
        <dbReference type="Proteomes" id="UP000265366"/>
    </source>
</evidence>
<keyword evidence="1" id="KW-0732">Signal</keyword>
<dbReference type="InterPro" id="IPR011044">
    <property type="entry name" value="Quino_amine_DH_bsu"/>
</dbReference>
<gene>
    <name evidence="2" type="ORF">D2V17_19130</name>
</gene>
<evidence type="ECO:0000256" key="1">
    <source>
        <dbReference type="SAM" id="SignalP"/>
    </source>
</evidence>
<name>A0A3A1P4E1_9SPHN</name>
<dbReference type="EMBL" id="QXFM01000141">
    <property type="protein sequence ID" value="RIV80630.1"/>
    <property type="molecule type" value="Genomic_DNA"/>
</dbReference>
<reference evidence="2 3" key="1">
    <citation type="submission" date="2018-08" db="EMBL/GenBank/DDBJ databases">
        <title>Erythrobacter zhengii sp.nov., a bacterium isolated from deep-sea sediment.</title>
        <authorList>
            <person name="Fang C."/>
            <person name="Wu Y.-H."/>
            <person name="Sun C."/>
            <person name="Wang H."/>
            <person name="Cheng H."/>
            <person name="Meng F.-X."/>
            <person name="Wang C.-S."/>
            <person name="Xu X.-W."/>
        </authorList>
    </citation>
    <scope>NUCLEOTIDE SEQUENCE [LARGE SCALE GENOMIC DNA]</scope>
    <source>
        <strain evidence="2 3">CCTCC AB 2015396</strain>
    </source>
</reference>
<protein>
    <submittedName>
        <fullName evidence="2">Uncharacterized protein</fullName>
    </submittedName>
</protein>
<proteinExistence type="predicted"/>
<dbReference type="AlphaFoldDB" id="A0A3A1P4E1"/>
<sequence length="287" mass="30670">MMRKLQGTMLAIGLSLLTPVALQAQDCADESLSGLRICTDPAAAAALGQPGWVGCQGRCLIAATADGISITQREGGEVTRFSGAYFLAGNGVTRDLAMLPLLGPEGRLILLDPDSLEPAAGLSLDGVVEGDPRQQPRFVEEARLSADGHRLFVPSPDGPGFAVWRITHGGLSPVLPNDPVMVVSVSGRYGLSVDPDGDGTYRLQDYERGLSLATPVRFEIDMPFFDVDETHLLRRHRYKAGPRLGVYDLKDMAQIANIAWPEGSGLDLRIRAGKTGITVEDLVPAPE</sequence>
<evidence type="ECO:0000313" key="2">
    <source>
        <dbReference type="EMBL" id="RIV80630.1"/>
    </source>
</evidence>
<accession>A0A3A1P4E1</accession>
<organism evidence="2 3">
    <name type="scientific">Aurantiacibacter xanthus</name>
    <dbReference type="NCBI Taxonomy" id="1784712"/>
    <lineage>
        <taxon>Bacteria</taxon>
        <taxon>Pseudomonadati</taxon>
        <taxon>Pseudomonadota</taxon>
        <taxon>Alphaproteobacteria</taxon>
        <taxon>Sphingomonadales</taxon>
        <taxon>Erythrobacteraceae</taxon>
        <taxon>Aurantiacibacter</taxon>
    </lineage>
</organism>
<feature type="signal peptide" evidence="1">
    <location>
        <begin position="1"/>
        <end position="24"/>
    </location>
</feature>
<dbReference type="Proteomes" id="UP000265366">
    <property type="component" value="Unassembled WGS sequence"/>
</dbReference>